<proteinExistence type="predicted"/>
<dbReference type="EMBL" id="SPQB01000019">
    <property type="protein sequence ID" value="TFU32755.1"/>
    <property type="molecule type" value="Genomic_DNA"/>
</dbReference>
<reference evidence="1 2" key="1">
    <citation type="submission" date="2019-03" db="EMBL/GenBank/DDBJ databases">
        <title>Diversity of the mouse oral microbiome.</title>
        <authorList>
            <person name="Joseph S."/>
            <person name="Aduse-Opoku J."/>
            <person name="Curtis M."/>
            <person name="Wade W."/>
            <person name="Hashim A."/>
        </authorList>
    </citation>
    <scope>NUCLEOTIDE SEQUENCE [LARGE SCALE GENOMIC DNA]</scope>
    <source>
        <strain evidence="1 2">P1012</strain>
    </source>
</reference>
<sequence length="133" mass="13847">MFGRRAEPPLPTQPWAGAGTTAEAVTVELPVLFGRKPVGCVRFAEGETFRADDLREAAAGRALVLESVGRDPLAFLFRADAPSPGSAIAPLAAGRDPESWLLAHTTGYDGAAALSTVLSPTEFAALGAWLGTR</sequence>
<accession>A0A4Y9FWX6</accession>
<protein>
    <submittedName>
        <fullName evidence="1">Uncharacterized protein</fullName>
    </submittedName>
</protein>
<keyword evidence="2" id="KW-1185">Reference proteome</keyword>
<gene>
    <name evidence="1" type="ORF">E4U02_09080</name>
</gene>
<dbReference type="RefSeq" id="WP_135114524.1">
    <property type="nucleotide sequence ID" value="NZ_JADGLL010000019.1"/>
</dbReference>
<dbReference type="Proteomes" id="UP000298358">
    <property type="component" value="Unassembled WGS sequence"/>
</dbReference>
<evidence type="ECO:0000313" key="1">
    <source>
        <dbReference type="EMBL" id="TFU32755.1"/>
    </source>
</evidence>
<name>A0A4Y9FWX6_9MICO</name>
<evidence type="ECO:0000313" key="2">
    <source>
        <dbReference type="Proteomes" id="UP000298358"/>
    </source>
</evidence>
<organism evidence="1 2">
    <name type="scientific">Microbacterium paludicola</name>
    <dbReference type="NCBI Taxonomy" id="300019"/>
    <lineage>
        <taxon>Bacteria</taxon>
        <taxon>Bacillati</taxon>
        <taxon>Actinomycetota</taxon>
        <taxon>Actinomycetes</taxon>
        <taxon>Micrococcales</taxon>
        <taxon>Microbacteriaceae</taxon>
        <taxon>Microbacterium</taxon>
    </lineage>
</organism>
<comment type="caution">
    <text evidence="1">The sequence shown here is derived from an EMBL/GenBank/DDBJ whole genome shotgun (WGS) entry which is preliminary data.</text>
</comment>
<dbReference type="AlphaFoldDB" id="A0A4Y9FWX6"/>